<comment type="subcellular location">
    <subcellularLocation>
        <location evidence="3">Membrane</location>
        <topology evidence="3">Multi-pass membrane protein</topology>
    </subcellularLocation>
    <subcellularLocation>
        <location evidence="2">Plastid</location>
        <location evidence="2">Chloroplast envelope</location>
    </subcellularLocation>
</comment>
<dbReference type="Gene3D" id="3.40.50.12370">
    <property type="match status" value="1"/>
</dbReference>
<evidence type="ECO:0000256" key="9">
    <source>
        <dbReference type="ARBA" id="ARBA00023065"/>
    </source>
</evidence>
<dbReference type="GO" id="GO:0012505">
    <property type="term" value="C:endomembrane system"/>
    <property type="evidence" value="ECO:0007669"/>
    <property type="project" value="TreeGrafter"/>
</dbReference>
<dbReference type="GO" id="GO:0015297">
    <property type="term" value="F:antiporter activity"/>
    <property type="evidence" value="ECO:0007669"/>
    <property type="project" value="InterPro"/>
</dbReference>
<dbReference type="EMBL" id="PYDT01000006">
    <property type="protein sequence ID" value="THU57315.1"/>
    <property type="molecule type" value="Genomic_DNA"/>
</dbReference>
<evidence type="ECO:0000256" key="1">
    <source>
        <dbReference type="ARBA" id="ARBA00003198"/>
    </source>
</evidence>
<sequence>MVTAPTNVTDDTGTVVCYVSTMTCANGIWQGLNPLSFSLPLLILQNIVIVLVTRVVALLLKPFHQPRLLAEIIGGIVLGPSVAGQMAVFRDVVFPPRSILTLQGFGHLGLLYFLFLVGVEMDIAVIGRTGHKALVVAAASMVIPFSIGTASSFLLRNFISKNIHEGAFVLFLGVALSVTAFPLLARILAETKLLNSEIGRISMSAAIINDLCAWTLLAISVALTGPSETALTPLWVLLSGVGFVLLCLFCIRPTMWWFMQKLPEGQEVSDFHVCLLLGTMMLAALMSDVIGFHSAFGAFVFGLVLPNGPVGAALIAKLDDIVSGLLLPLYFVSNGLSTDLSKVRDGRTVALLVLVFVLASIGKIAGTVVISLFYTMPLREGLSLGFLMNTRGLVELIVLNIGRDMEVLDDESFAVMVVTSLVMTLMVTPLVTYLHRPLRRLVGYKRRNLQRSKPDTELRVLACVHNTRNVPSIVSLLNISNPSKRSPIFVYALHLVELTGRASAMIIVHHTKSSKVNNHRKPVASLIGRQVQSEHIFHAFDNYEQRVGGVSVQTLTIVSPYTTMHEDICSLAEDKHVTLIILPFHKQQTVDGGMEPINSSIKVLNANVLNASPCSVGILIDRGLSSKARMAHGQQYSHRIALLFFGGPDDREALAYAWRMAEHPSINLTVVRFIAGDQADVPQSPATTPPPPTAQDSRTISIVTDSTQEKQLDEEYLNEFRLGNIGNESLLYTEKVVNSTEETVAAIQSMESVHDLYVVGRSQRDAALTLTAGLTEWAECPELGPIGDLLASSDLATTISVLVVHQYTGGPLGRTGSTTTEGSARPMQRRTSNESQRLSTASRARQAMPPDLSVRRNGR</sequence>
<feature type="transmembrane region" description="Helical" evidence="13">
    <location>
        <begin position="167"/>
        <end position="189"/>
    </location>
</feature>
<feature type="transmembrane region" description="Helical" evidence="13">
    <location>
        <begin position="72"/>
        <end position="89"/>
    </location>
</feature>
<feature type="domain" description="Cation/H(+) antiporter C-terminal" evidence="16">
    <location>
        <begin position="640"/>
        <end position="676"/>
    </location>
</feature>
<dbReference type="InterPro" id="IPR038770">
    <property type="entry name" value="Na+/solute_symporter_sf"/>
</dbReference>
<dbReference type="GO" id="GO:0009941">
    <property type="term" value="C:chloroplast envelope"/>
    <property type="evidence" value="ECO:0007669"/>
    <property type="project" value="UniProtKB-SubCell"/>
</dbReference>
<evidence type="ECO:0000256" key="12">
    <source>
        <dbReference type="SAM" id="MobiDB-lite"/>
    </source>
</evidence>
<feature type="transmembrane region" description="Helical" evidence="13">
    <location>
        <begin position="201"/>
        <end position="223"/>
    </location>
</feature>
<dbReference type="GO" id="GO:0006813">
    <property type="term" value="P:potassium ion transport"/>
    <property type="evidence" value="ECO:0007669"/>
    <property type="project" value="UniProtKB-KW"/>
</dbReference>
<keyword evidence="7" id="KW-0630">Potassium</keyword>
<feature type="transmembrane region" description="Helical" evidence="13">
    <location>
        <begin position="413"/>
        <end position="434"/>
    </location>
</feature>
<evidence type="ECO:0000256" key="3">
    <source>
        <dbReference type="ARBA" id="ARBA00004141"/>
    </source>
</evidence>
<evidence type="ECO:0000256" key="8">
    <source>
        <dbReference type="ARBA" id="ARBA00022989"/>
    </source>
</evidence>
<dbReference type="Pfam" id="PF23256">
    <property type="entry name" value="CHX17_2nd"/>
    <property type="match status" value="1"/>
</dbReference>
<accession>A0A4S8J776</accession>
<reference evidence="17 18" key="1">
    <citation type="journal article" date="2019" name="Nat. Plants">
        <title>Genome sequencing of Musa balbisiana reveals subgenome evolution and function divergence in polyploid bananas.</title>
        <authorList>
            <person name="Yao X."/>
        </authorList>
    </citation>
    <scope>NUCLEOTIDE SEQUENCE [LARGE SCALE GENOMIC DNA]</scope>
    <source>
        <strain evidence="18">cv. DH-PKW</strain>
        <tissue evidence="17">Leaves</tissue>
    </source>
</reference>
<keyword evidence="18" id="KW-1185">Reference proteome</keyword>
<keyword evidence="9" id="KW-0406">Ion transport</keyword>
<proteinExistence type="inferred from homology"/>
<comment type="function">
    <text evidence="1">May function as sodium-coupled metabolite transporter across the chloroplast envelope.</text>
</comment>
<feature type="transmembrane region" description="Helical" evidence="13">
    <location>
        <begin position="321"/>
        <end position="337"/>
    </location>
</feature>
<dbReference type="PANTHER" id="PTHR32468:SF164">
    <property type="entry name" value="OS05G0485000 PROTEIN"/>
    <property type="match status" value="1"/>
</dbReference>
<protein>
    <submittedName>
        <fullName evidence="17">Uncharacterized protein</fullName>
    </submittedName>
</protein>
<dbReference type="Pfam" id="PF23259">
    <property type="entry name" value="CHX17_C"/>
    <property type="match status" value="2"/>
</dbReference>
<dbReference type="Proteomes" id="UP000317650">
    <property type="component" value="Chromosome 3"/>
</dbReference>
<keyword evidence="8 13" id="KW-1133">Transmembrane helix</keyword>
<evidence type="ECO:0000256" key="4">
    <source>
        <dbReference type="ARBA" id="ARBA00022448"/>
    </source>
</evidence>
<evidence type="ECO:0000256" key="11">
    <source>
        <dbReference type="ARBA" id="ARBA00038341"/>
    </source>
</evidence>
<evidence type="ECO:0000256" key="13">
    <source>
        <dbReference type="SAM" id="Phobius"/>
    </source>
</evidence>
<feature type="domain" description="Cation/H+ exchanger transmembrane" evidence="14">
    <location>
        <begin position="51"/>
        <end position="431"/>
    </location>
</feature>
<evidence type="ECO:0000259" key="15">
    <source>
        <dbReference type="Pfam" id="PF23256"/>
    </source>
</evidence>
<dbReference type="InterPro" id="IPR057291">
    <property type="entry name" value="CHX17_2nd"/>
</dbReference>
<evidence type="ECO:0000256" key="2">
    <source>
        <dbReference type="ARBA" id="ARBA00004119"/>
    </source>
</evidence>
<organism evidence="17 18">
    <name type="scientific">Musa balbisiana</name>
    <name type="common">Banana</name>
    <dbReference type="NCBI Taxonomy" id="52838"/>
    <lineage>
        <taxon>Eukaryota</taxon>
        <taxon>Viridiplantae</taxon>
        <taxon>Streptophyta</taxon>
        <taxon>Embryophyta</taxon>
        <taxon>Tracheophyta</taxon>
        <taxon>Spermatophyta</taxon>
        <taxon>Magnoliopsida</taxon>
        <taxon>Liliopsida</taxon>
        <taxon>Zingiberales</taxon>
        <taxon>Musaceae</taxon>
        <taxon>Musa</taxon>
    </lineage>
</organism>
<dbReference type="InterPro" id="IPR050794">
    <property type="entry name" value="CPA2_transporter"/>
</dbReference>
<dbReference type="AlphaFoldDB" id="A0A4S8J776"/>
<name>A0A4S8J776_MUSBA</name>
<feature type="compositionally biased region" description="Polar residues" evidence="12">
    <location>
        <begin position="829"/>
        <end position="843"/>
    </location>
</feature>
<dbReference type="Pfam" id="PF00999">
    <property type="entry name" value="Na_H_Exchanger"/>
    <property type="match status" value="1"/>
</dbReference>
<dbReference type="Gene3D" id="1.20.1530.20">
    <property type="match status" value="1"/>
</dbReference>
<dbReference type="InterPro" id="IPR006153">
    <property type="entry name" value="Cation/H_exchanger_TM"/>
</dbReference>
<feature type="transmembrane region" description="Helical" evidence="13">
    <location>
        <begin position="109"/>
        <end position="127"/>
    </location>
</feature>
<comment type="similarity">
    <text evidence="11">Belongs to the monovalent cation:proton antiporter 2 (CPA2) transporter (TC 2.A.37) family. CHX (TC 2.A.37.4) subfamily.</text>
</comment>
<evidence type="ECO:0000259" key="16">
    <source>
        <dbReference type="Pfam" id="PF23259"/>
    </source>
</evidence>
<feature type="domain" description="Cation/H(+) antiporter central" evidence="15">
    <location>
        <begin position="488"/>
        <end position="630"/>
    </location>
</feature>
<gene>
    <name evidence="17" type="ORF">C4D60_Mb03t02220</name>
</gene>
<evidence type="ECO:0000259" key="14">
    <source>
        <dbReference type="Pfam" id="PF00999"/>
    </source>
</evidence>
<keyword evidence="10 13" id="KW-0472">Membrane</keyword>
<feature type="transmembrane region" description="Helical" evidence="13">
    <location>
        <begin position="271"/>
        <end position="301"/>
    </location>
</feature>
<dbReference type="GO" id="GO:1902600">
    <property type="term" value="P:proton transmembrane transport"/>
    <property type="evidence" value="ECO:0007669"/>
    <property type="project" value="InterPro"/>
</dbReference>
<keyword evidence="6 13" id="KW-0812">Transmembrane</keyword>
<feature type="transmembrane region" description="Helical" evidence="13">
    <location>
        <begin position="235"/>
        <end position="259"/>
    </location>
</feature>
<evidence type="ECO:0000313" key="18">
    <source>
        <dbReference type="Proteomes" id="UP000317650"/>
    </source>
</evidence>
<comment type="caution">
    <text evidence="17">The sequence shown here is derived from an EMBL/GenBank/DDBJ whole genome shotgun (WGS) entry which is preliminary data.</text>
</comment>
<feature type="transmembrane region" description="Helical" evidence="13">
    <location>
        <begin position="39"/>
        <end position="60"/>
    </location>
</feature>
<keyword evidence="4" id="KW-0813">Transport</keyword>
<dbReference type="GO" id="GO:0016020">
    <property type="term" value="C:membrane"/>
    <property type="evidence" value="ECO:0007669"/>
    <property type="project" value="UniProtKB-SubCell"/>
</dbReference>
<feature type="transmembrane region" description="Helical" evidence="13">
    <location>
        <begin position="349"/>
        <end position="374"/>
    </location>
</feature>
<evidence type="ECO:0000256" key="7">
    <source>
        <dbReference type="ARBA" id="ARBA00022958"/>
    </source>
</evidence>
<feature type="region of interest" description="Disordered" evidence="12">
    <location>
        <begin position="810"/>
        <end position="859"/>
    </location>
</feature>
<evidence type="ECO:0000256" key="5">
    <source>
        <dbReference type="ARBA" id="ARBA00022538"/>
    </source>
</evidence>
<feature type="transmembrane region" description="Helical" evidence="13">
    <location>
        <begin position="134"/>
        <end position="155"/>
    </location>
</feature>
<evidence type="ECO:0000256" key="6">
    <source>
        <dbReference type="ARBA" id="ARBA00022692"/>
    </source>
</evidence>
<feature type="domain" description="Cation/H(+) antiporter C-terminal" evidence="16">
    <location>
        <begin position="708"/>
        <end position="809"/>
    </location>
</feature>
<keyword evidence="5" id="KW-0633">Potassium transport</keyword>
<evidence type="ECO:0000256" key="10">
    <source>
        <dbReference type="ARBA" id="ARBA00023136"/>
    </source>
</evidence>
<dbReference type="PANTHER" id="PTHR32468">
    <property type="entry name" value="CATION/H + ANTIPORTER"/>
    <property type="match status" value="1"/>
</dbReference>
<evidence type="ECO:0000313" key="17">
    <source>
        <dbReference type="EMBL" id="THU57315.1"/>
    </source>
</evidence>
<dbReference type="GO" id="GO:0006885">
    <property type="term" value="P:regulation of pH"/>
    <property type="evidence" value="ECO:0007669"/>
    <property type="project" value="TreeGrafter"/>
</dbReference>
<dbReference type="InterPro" id="IPR057290">
    <property type="entry name" value="CHX17_C"/>
</dbReference>